<feature type="region of interest" description="Disordered" evidence="1">
    <location>
        <begin position="36"/>
        <end position="69"/>
    </location>
</feature>
<evidence type="ECO:0000313" key="2">
    <source>
        <dbReference type="EMBL" id="ROM94433.1"/>
    </source>
</evidence>
<accession>A0A423GP33</accession>
<evidence type="ECO:0000313" key="3">
    <source>
        <dbReference type="Proteomes" id="UP000284684"/>
    </source>
</evidence>
<dbReference type="AlphaFoldDB" id="A0A423GP33"/>
<evidence type="ECO:0000256" key="1">
    <source>
        <dbReference type="SAM" id="MobiDB-lite"/>
    </source>
</evidence>
<reference evidence="2 3" key="1">
    <citation type="submission" date="2016-10" db="EMBL/GenBank/DDBJ databases">
        <title>Comparative genome analysis of multiple Pseudomonas spp. focuses on biocontrol and plant growth promoting traits.</title>
        <authorList>
            <person name="Tao X.-Y."/>
            <person name="Taylor C.G."/>
        </authorList>
    </citation>
    <scope>NUCLEOTIDE SEQUENCE [LARGE SCALE GENOMIC DNA]</scope>
    <source>
        <strain evidence="2 3">37D10</strain>
    </source>
</reference>
<name>A0A423GP33_9PSED</name>
<sequence length="150" mass="16356">MILFFWMGQAAVERKTIGMVMAVGLAVLVGKGMLDSHNRPVPPSNAGSSVTRENAAPSQPSALREPTKAVDSAFDHDFSNISSSRNLTKADLAWHALNTYGWDCEEVVDVQPAEPGKKYSVITCANSRKLRVYPRSDAHPIITNMKGQLD</sequence>
<comment type="caution">
    <text evidence="2">The sequence shown here is derived from an EMBL/GenBank/DDBJ whole genome shotgun (WGS) entry which is preliminary data.</text>
</comment>
<gene>
    <name evidence="2" type="ORF">BK658_17935</name>
</gene>
<protein>
    <submittedName>
        <fullName evidence="2">Uncharacterized protein</fullName>
    </submittedName>
</protein>
<proteinExistence type="predicted"/>
<dbReference type="EMBL" id="MOBI01000020">
    <property type="protein sequence ID" value="ROM94433.1"/>
    <property type="molecule type" value="Genomic_DNA"/>
</dbReference>
<feature type="compositionally biased region" description="Polar residues" evidence="1">
    <location>
        <begin position="45"/>
        <end position="61"/>
    </location>
</feature>
<organism evidence="2 3">
    <name type="scientific">Pseudomonas brassicacearum</name>
    <dbReference type="NCBI Taxonomy" id="930166"/>
    <lineage>
        <taxon>Bacteria</taxon>
        <taxon>Pseudomonadati</taxon>
        <taxon>Pseudomonadota</taxon>
        <taxon>Gammaproteobacteria</taxon>
        <taxon>Pseudomonadales</taxon>
        <taxon>Pseudomonadaceae</taxon>
        <taxon>Pseudomonas</taxon>
    </lineage>
</organism>
<dbReference type="Proteomes" id="UP000284684">
    <property type="component" value="Unassembled WGS sequence"/>
</dbReference>